<sequence length="862" mass="96023">MISARNKDDIVRFYTVTDPMTHKKGYTVYKVTARITVWKRYSDFKKLHQNLWQIHRNLYGQSELFPPFAKAKVFGRFDESVIEKRRQFSANIPALYGSQYILDLFKGGEVQDSSELIGPAEPFTDFLADSLLDRSSEGGSSDSELNSLEVDGDPLAAVDDGMASGSIRHTATQSSLSLMQQPVTSPRGALSFASGLRNYSEKKDYLEEASEQINLADQKEVEQDFAVAFFYYRRDVDLLLKSVQGEESPSRREAVKRKTAEYLMRAELISGQLTDSMGQSSTQTRLKHYRVLGIIDKGLRKSSACGHVKKTIVPRSVPNMVQLEKYIISEDSIFLLLQYAEGGKLWSHICKYLHDSSPDESFNIPFIQKAHSAAVHSTMNPMHTDSSSVDSRGLSLGENPLAAQMPDSGATSEEECTNSYLTLWNEYEQERLEPDEDCCSLAPVLTQKHTCSVLNTDRLCSPILMQELCFFTEEEQLASFVDQCTHSPDHTNQSTPSELFQSGREDACKPLFVLSDAGVEFTEEPVEMIQEVSDLWRSDSDQFSNDLVPVISFKQAVLEDATVSCAIEGQPPDLLVNLPVLEGGTVDMLDEELITGDIAFAAMAKTSPTFGRPDVLQRGEKEELDQPSKTPFKTDSLTLSSPELSGTLNAAVPRAQMDFVEHEELGLRSKGTLGEQEDEEVSKLFQELDKLADVSLDTRIPEALAINWAADLVKALDALHHEGIICRDLNPSNILLNHAGRVQLTYFCSWSEVEESCDPDAISKMYCAPEVGGICEETLVCDWWSLGALLFELIVGKSLYQCHPAGIGRHSSLNIPEFVSEEARSLLEQLLQYNPVERLGAGVAGVEDIKSHPFFSHVNWTK</sequence>
<protein>
    <submittedName>
        <fullName evidence="4">Ribosomal protein S6 kinase polypeptide 1</fullName>
    </submittedName>
</protein>
<dbReference type="InterPro" id="IPR011009">
    <property type="entry name" value="Kinase-like_dom_sf"/>
</dbReference>
<dbReference type="Pfam" id="PF00069">
    <property type="entry name" value="Pkinase"/>
    <property type="match status" value="1"/>
</dbReference>
<dbReference type="SMART" id="SM00312">
    <property type="entry name" value="PX"/>
    <property type="match status" value="1"/>
</dbReference>
<proteinExistence type="predicted"/>
<dbReference type="Pfam" id="PF00787">
    <property type="entry name" value="PX"/>
    <property type="match status" value="1"/>
</dbReference>
<dbReference type="SUPFAM" id="SSF116846">
    <property type="entry name" value="MIT domain"/>
    <property type="match status" value="1"/>
</dbReference>
<dbReference type="Gene3D" id="3.30.1520.10">
    <property type="entry name" value="Phox-like domain"/>
    <property type="match status" value="1"/>
</dbReference>
<feature type="region of interest" description="Disordered" evidence="1">
    <location>
        <begin position="611"/>
        <end position="635"/>
    </location>
</feature>
<evidence type="ECO:0000256" key="1">
    <source>
        <dbReference type="SAM" id="MobiDB-lite"/>
    </source>
</evidence>
<dbReference type="GO" id="GO:0035091">
    <property type="term" value="F:phosphatidylinositol binding"/>
    <property type="evidence" value="ECO:0007669"/>
    <property type="project" value="InterPro"/>
</dbReference>
<reference evidence="4" key="1">
    <citation type="submission" date="2025-08" db="UniProtKB">
        <authorList>
            <consortium name="Ensembl"/>
        </authorList>
    </citation>
    <scope>IDENTIFICATION</scope>
</reference>
<feature type="compositionally biased region" description="Basic and acidic residues" evidence="1">
    <location>
        <begin position="615"/>
        <end position="626"/>
    </location>
</feature>
<dbReference type="InterPro" id="IPR007330">
    <property type="entry name" value="MIT_dom"/>
</dbReference>
<dbReference type="SMART" id="SM00745">
    <property type="entry name" value="MIT"/>
    <property type="match status" value="1"/>
</dbReference>
<dbReference type="Ensembl" id="ENSCCRT00015031468.1">
    <property type="protein sequence ID" value="ENSCCRP00015030408.1"/>
    <property type="gene ID" value="ENSCCRG00015012660.1"/>
</dbReference>
<dbReference type="PANTHER" id="PTHR15508:SF2">
    <property type="entry name" value="RIBOSOMAL PROTEIN S6 KINASE DELTA-1"/>
    <property type="match status" value="1"/>
</dbReference>
<dbReference type="PROSITE" id="PS50195">
    <property type="entry name" value="PX"/>
    <property type="match status" value="1"/>
</dbReference>
<dbReference type="GO" id="GO:0005769">
    <property type="term" value="C:early endosome"/>
    <property type="evidence" value="ECO:0007669"/>
    <property type="project" value="TreeGrafter"/>
</dbReference>
<dbReference type="GO" id="GO:0004672">
    <property type="term" value="F:protein kinase activity"/>
    <property type="evidence" value="ECO:0007669"/>
    <property type="project" value="InterPro"/>
</dbReference>
<dbReference type="InterPro" id="IPR051866">
    <property type="entry name" value="Intracell_Sig-Traffick_Protein"/>
</dbReference>
<dbReference type="InterPro" id="IPR000719">
    <property type="entry name" value="Prot_kinase_dom"/>
</dbReference>
<evidence type="ECO:0000313" key="5">
    <source>
        <dbReference type="Proteomes" id="UP000694700"/>
    </source>
</evidence>
<evidence type="ECO:0000259" key="3">
    <source>
        <dbReference type="PROSITE" id="PS50195"/>
    </source>
</evidence>
<dbReference type="SUPFAM" id="SSF64268">
    <property type="entry name" value="PX domain"/>
    <property type="match status" value="1"/>
</dbReference>
<dbReference type="CDD" id="cd02677">
    <property type="entry name" value="MIT_SNX15"/>
    <property type="match status" value="1"/>
</dbReference>
<evidence type="ECO:0000313" key="4">
    <source>
        <dbReference type="Ensembl" id="ENSCCRP00015030408.1"/>
    </source>
</evidence>
<dbReference type="AlphaFoldDB" id="A0A8C1U149"/>
<evidence type="ECO:0000259" key="2">
    <source>
        <dbReference type="PROSITE" id="PS50011"/>
    </source>
</evidence>
<dbReference type="SMART" id="SM00220">
    <property type="entry name" value="S_TKc"/>
    <property type="match status" value="1"/>
</dbReference>
<dbReference type="GO" id="GO:0005524">
    <property type="term" value="F:ATP binding"/>
    <property type="evidence" value="ECO:0007669"/>
    <property type="project" value="InterPro"/>
</dbReference>
<dbReference type="Gene3D" id="1.10.510.10">
    <property type="entry name" value="Transferase(Phosphotransferase) domain 1"/>
    <property type="match status" value="1"/>
</dbReference>
<accession>A0A8C1U149</accession>
<dbReference type="InterPro" id="IPR036871">
    <property type="entry name" value="PX_dom_sf"/>
</dbReference>
<dbReference type="SUPFAM" id="SSF56112">
    <property type="entry name" value="Protein kinase-like (PK-like)"/>
    <property type="match status" value="1"/>
</dbReference>
<organism evidence="4 5">
    <name type="scientific">Cyprinus carpio</name>
    <name type="common">Common carp</name>
    <dbReference type="NCBI Taxonomy" id="7962"/>
    <lineage>
        <taxon>Eukaryota</taxon>
        <taxon>Metazoa</taxon>
        <taxon>Chordata</taxon>
        <taxon>Craniata</taxon>
        <taxon>Vertebrata</taxon>
        <taxon>Euteleostomi</taxon>
        <taxon>Actinopterygii</taxon>
        <taxon>Neopterygii</taxon>
        <taxon>Teleostei</taxon>
        <taxon>Ostariophysi</taxon>
        <taxon>Cypriniformes</taxon>
        <taxon>Cyprinidae</taxon>
        <taxon>Cyprininae</taxon>
        <taxon>Cyprinus</taxon>
    </lineage>
</organism>
<dbReference type="InterPro" id="IPR001683">
    <property type="entry name" value="PX_dom"/>
</dbReference>
<dbReference type="PROSITE" id="PS50011">
    <property type="entry name" value="PROTEIN_KINASE_DOM"/>
    <property type="match status" value="1"/>
</dbReference>
<dbReference type="InterPro" id="IPR036181">
    <property type="entry name" value="MIT_dom_sf"/>
</dbReference>
<dbReference type="Proteomes" id="UP000694700">
    <property type="component" value="Unplaced"/>
</dbReference>
<feature type="domain" description="PX" evidence="3">
    <location>
        <begin position="1"/>
        <end position="134"/>
    </location>
</feature>
<dbReference type="PANTHER" id="PTHR15508">
    <property type="entry name" value="RIBOSOMAL PROTEIN S6 KINASE"/>
    <property type="match status" value="1"/>
</dbReference>
<feature type="domain" description="Protein kinase" evidence="2">
    <location>
        <begin position="587"/>
        <end position="855"/>
    </location>
</feature>
<dbReference type="Gene3D" id="1.20.58.80">
    <property type="entry name" value="Phosphotransferase system, lactose/cellobiose-type IIA subunit"/>
    <property type="match status" value="1"/>
</dbReference>
<dbReference type="Pfam" id="PF04212">
    <property type="entry name" value="MIT"/>
    <property type="match status" value="1"/>
</dbReference>
<name>A0A8C1U149_CYPCA</name>